<sequence>MAAITGTYRLQLRGDAFTLDDARELADYLDDLGVSHLYLSPVLSAATGSTHGYDVTDPTTVSLQLGGRESLAALASELRERGMGLIVDLVPNHVGVADPRQNPWWWDVLRHGRTSEYASYFDIDWDQGRIAIPVLGDDAGLTVDRTGPEPALAYHEHRYPIAPGTDGGDATAVHSRQAYKLVDWRSGRVGYRRFFTVNELAALRQEDPAVFEASHREVRSWMSDGLVDGVRIDHPDGLADPAGYLRRLRRLLGPDRWLVIEKILAPGEPLDPALPVDGTTGYDALGELTGVFLDPAGAQELTELHRRRTGDRGDTESLRRSERELKREVLRGGLAPEVRRLVGVVRRESTTDVDPDALTSAVVETLALIPHYRTDYGPTSGALREAIGVVSEEHPELAGALSALSAAVRSNGEAAARLQQVCGAAMAKAVEDRLFYRTARLISLQEVGGDPGRFGVSVAQFHLAQARRARDWPAAMTTLSTHDTKRGEDVRARIGVLSQAAGLWARRVGEWEALSPSPDPATGLFLWQTMFGVWPVVGGPDATVRDRLHAYAEKAVRESGVRTSWERVDAGFESRVCAWIDEVIDGPVAASMSDLVGRLAPHGRIDSLGQKLLQLAGPGIPDVYQGTELWEDSLVDPDNRRLVDFGVRRRLAADPRPVSAVDAVAKLLVTRSALRLRRERPSSFVGGSYAPVSAHGDAASHLVGFLRGEDVIAVATRHSLGLAERGWRGTSVTLPPGTWTDRLTGNVFTGEVRAADLLDRLPVALLARP</sequence>
<dbReference type="PANTHER" id="PTHR10357:SF216">
    <property type="entry name" value="MALTOOLIGOSYL TREHALOSE SYNTHASE-RELATED"/>
    <property type="match status" value="1"/>
</dbReference>
<evidence type="ECO:0000313" key="2">
    <source>
        <dbReference type="EMBL" id="MFC7448882.1"/>
    </source>
</evidence>
<dbReference type="InterPro" id="IPR012767">
    <property type="entry name" value="Trehalose_TreY"/>
</dbReference>
<dbReference type="InterPro" id="IPR006047">
    <property type="entry name" value="GH13_cat_dom"/>
</dbReference>
<reference evidence="3" key="1">
    <citation type="journal article" date="2019" name="Int. J. Syst. Evol. Microbiol.">
        <title>The Global Catalogue of Microorganisms (GCM) 10K type strain sequencing project: providing services to taxonomists for standard genome sequencing and annotation.</title>
        <authorList>
            <consortium name="The Broad Institute Genomics Platform"/>
            <consortium name="The Broad Institute Genome Sequencing Center for Infectious Disease"/>
            <person name="Wu L."/>
            <person name="Ma J."/>
        </authorList>
    </citation>
    <scope>NUCLEOTIDE SEQUENCE [LARGE SCALE GENOMIC DNA]</scope>
    <source>
        <strain evidence="3">ICMP 19430</strain>
    </source>
</reference>
<dbReference type="SUPFAM" id="SSF51445">
    <property type="entry name" value="(Trans)glycosidases"/>
    <property type="match status" value="1"/>
</dbReference>
<dbReference type="Gene3D" id="1.10.10.470">
    <property type="entry name" value="Maltooligosyl trehalose synthase, domain 4"/>
    <property type="match status" value="1"/>
</dbReference>
<dbReference type="Gene3D" id="3.20.20.80">
    <property type="entry name" value="Glycosidases"/>
    <property type="match status" value="1"/>
</dbReference>
<dbReference type="NCBIfam" id="TIGR02401">
    <property type="entry name" value="trehalose_TreY"/>
    <property type="match status" value="1"/>
</dbReference>
<comment type="caution">
    <text evidence="2">The sequence shown here is derived from an EMBL/GenBank/DDBJ whole genome shotgun (WGS) entry which is preliminary data.</text>
</comment>
<dbReference type="RefSeq" id="WP_378405389.1">
    <property type="nucleotide sequence ID" value="NZ_JBHTCS010000016.1"/>
</dbReference>
<protein>
    <submittedName>
        <fullName evidence="2">Malto-oligosyltrehalose synthase</fullName>
        <ecNumber evidence="2">5.4.99.15</ecNumber>
    </submittedName>
</protein>
<name>A0ABW2RYD7_9NOCA</name>
<dbReference type="PANTHER" id="PTHR10357">
    <property type="entry name" value="ALPHA-AMYLASE FAMILY MEMBER"/>
    <property type="match status" value="1"/>
</dbReference>
<evidence type="ECO:0000259" key="1">
    <source>
        <dbReference type="SMART" id="SM00642"/>
    </source>
</evidence>
<dbReference type="EMBL" id="JBHTCS010000016">
    <property type="protein sequence ID" value="MFC7448882.1"/>
    <property type="molecule type" value="Genomic_DNA"/>
</dbReference>
<dbReference type="SMART" id="SM00642">
    <property type="entry name" value="Aamy"/>
    <property type="match status" value="1"/>
</dbReference>
<keyword evidence="3" id="KW-1185">Reference proteome</keyword>
<dbReference type="EC" id="5.4.99.15" evidence="2"/>
<dbReference type="Gene3D" id="3.30.1590.10">
    <property type="entry name" value="Maltooligosyl trehalose synthase, domain 2"/>
    <property type="match status" value="1"/>
</dbReference>
<keyword evidence="2" id="KW-0413">Isomerase</keyword>
<dbReference type="InterPro" id="IPR013797">
    <property type="entry name" value="Maltooligo_trehalose_synth_4"/>
</dbReference>
<dbReference type="Gene3D" id="1.10.150.200">
    <property type="entry name" value="Maltooligosyl trehalose synthase, domain 3"/>
    <property type="match status" value="1"/>
</dbReference>
<dbReference type="Proteomes" id="UP001596484">
    <property type="component" value="Unassembled WGS sequence"/>
</dbReference>
<organism evidence="2 3">
    <name type="scientific">Rhodococcus daqingensis</name>
    <dbReference type="NCBI Taxonomy" id="2479363"/>
    <lineage>
        <taxon>Bacteria</taxon>
        <taxon>Bacillati</taxon>
        <taxon>Actinomycetota</taxon>
        <taxon>Actinomycetes</taxon>
        <taxon>Mycobacteriales</taxon>
        <taxon>Nocardiaceae</taxon>
        <taxon>Rhodococcus</taxon>
    </lineage>
</organism>
<dbReference type="GO" id="GO:0047470">
    <property type="term" value="F:(1,4)-alpha-D-glucan 1-alpha-D-glucosylmutase activity"/>
    <property type="evidence" value="ECO:0007669"/>
    <property type="project" value="UniProtKB-EC"/>
</dbReference>
<dbReference type="InterPro" id="IPR017853">
    <property type="entry name" value="GH"/>
</dbReference>
<gene>
    <name evidence="2" type="primary">treY</name>
    <name evidence="2" type="ORF">ACFQS9_13375</name>
</gene>
<evidence type="ECO:0000313" key="3">
    <source>
        <dbReference type="Proteomes" id="UP001596484"/>
    </source>
</evidence>
<dbReference type="CDD" id="cd11336">
    <property type="entry name" value="AmyAc_MTSase"/>
    <property type="match status" value="1"/>
</dbReference>
<proteinExistence type="predicted"/>
<dbReference type="Pfam" id="PF00128">
    <property type="entry name" value="Alpha-amylase"/>
    <property type="match status" value="1"/>
</dbReference>
<accession>A0ABW2RYD7</accession>
<feature type="domain" description="Glycosyl hydrolase family 13 catalytic" evidence="1">
    <location>
        <begin position="5"/>
        <end position="407"/>
    </location>
</feature>